<evidence type="ECO:0000313" key="1">
    <source>
        <dbReference type="EMBL" id="GAG60486.1"/>
    </source>
</evidence>
<organism evidence="1">
    <name type="scientific">marine sediment metagenome</name>
    <dbReference type="NCBI Taxonomy" id="412755"/>
    <lineage>
        <taxon>unclassified sequences</taxon>
        <taxon>metagenomes</taxon>
        <taxon>ecological metagenomes</taxon>
    </lineage>
</organism>
<gene>
    <name evidence="1" type="ORF">S01H4_17301</name>
</gene>
<reference evidence="1" key="1">
    <citation type="journal article" date="2014" name="Front. Microbiol.">
        <title>High frequency of phylogenetically diverse reductive dehalogenase-homologous genes in deep subseafloor sedimentary metagenomes.</title>
        <authorList>
            <person name="Kawai M."/>
            <person name="Futagami T."/>
            <person name="Toyoda A."/>
            <person name="Takaki Y."/>
            <person name="Nishi S."/>
            <person name="Hori S."/>
            <person name="Arai W."/>
            <person name="Tsubouchi T."/>
            <person name="Morono Y."/>
            <person name="Uchiyama I."/>
            <person name="Ito T."/>
            <person name="Fujiyama A."/>
            <person name="Inagaki F."/>
            <person name="Takami H."/>
        </authorList>
    </citation>
    <scope>NUCLEOTIDE SEQUENCE</scope>
    <source>
        <strain evidence="1">Expedition CK06-06</strain>
    </source>
</reference>
<dbReference type="EMBL" id="BART01007612">
    <property type="protein sequence ID" value="GAG60486.1"/>
    <property type="molecule type" value="Genomic_DNA"/>
</dbReference>
<name>X1AKF0_9ZZZZ</name>
<protein>
    <submittedName>
        <fullName evidence="1">Uncharacterized protein</fullName>
    </submittedName>
</protein>
<comment type="caution">
    <text evidence="1">The sequence shown here is derived from an EMBL/GenBank/DDBJ whole genome shotgun (WGS) entry which is preliminary data.</text>
</comment>
<accession>X1AKF0</accession>
<dbReference type="AlphaFoldDB" id="X1AKF0"/>
<feature type="non-terminal residue" evidence="1">
    <location>
        <position position="104"/>
    </location>
</feature>
<proteinExistence type="predicted"/>
<sequence>MPGISLPADEIGRNKNAENIMRRKNSIKGLFLLRRTTIDDRRIATIATIVTVNVRVGLKSAGSIVTDTQSLAPLPSESLTLIEIACGTFTPFFSTSESVDVVND</sequence>